<evidence type="ECO:0000259" key="2">
    <source>
        <dbReference type="PROSITE" id="PS51702"/>
    </source>
</evidence>
<dbReference type="Pfam" id="PF01757">
    <property type="entry name" value="Acyl_transf_3"/>
    <property type="match status" value="1"/>
</dbReference>
<keyword evidence="1" id="KW-0472">Membrane</keyword>
<name>A0A2T0T8J5_9BACT</name>
<keyword evidence="4" id="KW-1185">Reference proteome</keyword>
<evidence type="ECO:0000313" key="3">
    <source>
        <dbReference type="EMBL" id="PRY41981.1"/>
    </source>
</evidence>
<feature type="transmembrane region" description="Helical" evidence="1">
    <location>
        <begin position="187"/>
        <end position="206"/>
    </location>
</feature>
<dbReference type="PROSITE" id="PS51702">
    <property type="entry name" value="HTH_MU"/>
    <property type="match status" value="1"/>
</dbReference>
<accession>A0A2T0T8J5</accession>
<feature type="transmembrane region" description="Helical" evidence="1">
    <location>
        <begin position="160"/>
        <end position="180"/>
    </location>
</feature>
<feature type="domain" description="HTH Mu-type" evidence="2">
    <location>
        <begin position="1"/>
        <end position="17"/>
    </location>
</feature>
<proteinExistence type="predicted"/>
<evidence type="ECO:0000256" key="1">
    <source>
        <dbReference type="SAM" id="Phobius"/>
    </source>
</evidence>
<comment type="caution">
    <text evidence="3">The sequence shown here is derived from an EMBL/GenBank/DDBJ whole genome shotgun (WGS) entry which is preliminary data.</text>
</comment>
<dbReference type="InterPro" id="IPR003314">
    <property type="entry name" value="Mu-type_HTH"/>
</dbReference>
<dbReference type="GO" id="GO:0003677">
    <property type="term" value="F:DNA binding"/>
    <property type="evidence" value="ECO:0007669"/>
    <property type="project" value="InterPro"/>
</dbReference>
<feature type="transmembrane region" description="Helical" evidence="1">
    <location>
        <begin position="336"/>
        <end position="356"/>
    </location>
</feature>
<dbReference type="AlphaFoldDB" id="A0A2T0T8J5"/>
<sequence length="367" mass="41052">MPAPTQASLMKKSSQEPLQLTTRPHFLVLDGLRGVAALTVLIFHFMEIVVPDPSKSFITHGYLAVDFFFCLSGFVIAYAYDNRIGQLGSWAFFRLRLIRLHPLVVIGAVIGLICFVLDPFSKLYALKGPGKTALLFVSGSLMIPYPAVPERYHNLFHLNPPTWSLLWEYIANIVYALILYRISRKTLVGLTIVAAIALCITANAYGNVGVGWGIGNEYGGLPRVAGSFLLGMLVFRSGWRITNSLGFVPISILLLLAFLVPYRVGLNQFTEPFLVLVYFPFLIALGAGTQTNPFWDRLCNWLGDLSYPLYMVHYPFIWLFMSYLEARKPTAGQLWVLVPVLTVALIAFAQLIMAYVDTPIRRYLSGK</sequence>
<keyword evidence="1" id="KW-0812">Transmembrane</keyword>
<evidence type="ECO:0000313" key="4">
    <source>
        <dbReference type="Proteomes" id="UP000238375"/>
    </source>
</evidence>
<feature type="transmembrane region" description="Helical" evidence="1">
    <location>
        <begin position="247"/>
        <end position="264"/>
    </location>
</feature>
<dbReference type="PANTHER" id="PTHR23028:SF134">
    <property type="entry name" value="PUTATIVE (AFU_ORTHOLOGUE AFUA_4G08520)-RELATED"/>
    <property type="match status" value="1"/>
</dbReference>
<dbReference type="PANTHER" id="PTHR23028">
    <property type="entry name" value="ACETYLTRANSFERASE"/>
    <property type="match status" value="1"/>
</dbReference>
<feature type="transmembrane region" description="Helical" evidence="1">
    <location>
        <begin position="307"/>
        <end position="324"/>
    </location>
</feature>
<dbReference type="InterPro" id="IPR002656">
    <property type="entry name" value="Acyl_transf_3_dom"/>
</dbReference>
<dbReference type="InterPro" id="IPR050879">
    <property type="entry name" value="Acyltransferase_3"/>
</dbReference>
<keyword evidence="1" id="KW-1133">Transmembrane helix</keyword>
<feature type="transmembrane region" description="Helical" evidence="1">
    <location>
        <begin position="62"/>
        <end position="80"/>
    </location>
</feature>
<feature type="transmembrane region" description="Helical" evidence="1">
    <location>
        <begin position="276"/>
        <end position="295"/>
    </location>
</feature>
<dbReference type="EMBL" id="PVTE01000005">
    <property type="protein sequence ID" value="PRY41981.1"/>
    <property type="molecule type" value="Genomic_DNA"/>
</dbReference>
<gene>
    <name evidence="3" type="ORF">CLV58_105183</name>
</gene>
<reference evidence="3 4" key="1">
    <citation type="submission" date="2018-03" db="EMBL/GenBank/DDBJ databases">
        <title>Genomic Encyclopedia of Archaeal and Bacterial Type Strains, Phase II (KMG-II): from individual species to whole genera.</title>
        <authorList>
            <person name="Goeker M."/>
        </authorList>
    </citation>
    <scope>NUCLEOTIDE SEQUENCE [LARGE SCALE GENOMIC DNA]</scope>
    <source>
        <strain evidence="3 4">DSM 28354</strain>
    </source>
</reference>
<feature type="transmembrane region" description="Helical" evidence="1">
    <location>
        <begin position="31"/>
        <end position="50"/>
    </location>
</feature>
<organism evidence="3 4">
    <name type="scientific">Spirosoma oryzae</name>
    <dbReference type="NCBI Taxonomy" id="1469603"/>
    <lineage>
        <taxon>Bacteria</taxon>
        <taxon>Pseudomonadati</taxon>
        <taxon>Bacteroidota</taxon>
        <taxon>Cytophagia</taxon>
        <taxon>Cytophagales</taxon>
        <taxon>Cytophagaceae</taxon>
        <taxon>Spirosoma</taxon>
    </lineage>
</organism>
<dbReference type="Proteomes" id="UP000238375">
    <property type="component" value="Unassembled WGS sequence"/>
</dbReference>
<feature type="transmembrane region" description="Helical" evidence="1">
    <location>
        <begin position="100"/>
        <end position="120"/>
    </location>
</feature>
<dbReference type="GO" id="GO:0016747">
    <property type="term" value="F:acyltransferase activity, transferring groups other than amino-acyl groups"/>
    <property type="evidence" value="ECO:0007669"/>
    <property type="project" value="InterPro"/>
</dbReference>
<dbReference type="RefSeq" id="WP_245882256.1">
    <property type="nucleotide sequence ID" value="NZ_PVTE01000005.1"/>
</dbReference>
<protein>
    <submittedName>
        <fullName evidence="3">Peptidoglycan/LPS O-acetylase OafA/YrhL</fullName>
    </submittedName>
</protein>